<proteinExistence type="predicted"/>
<accession>A0ABU9DXU5</accession>
<dbReference type="EMBL" id="JBBPCC010000039">
    <property type="protein sequence ID" value="MEK8132957.1"/>
    <property type="molecule type" value="Genomic_DNA"/>
</dbReference>
<dbReference type="Proteomes" id="UP001469365">
    <property type="component" value="Unassembled WGS sequence"/>
</dbReference>
<name>A0ABU9DXU5_9BACL</name>
<comment type="caution">
    <text evidence="1">The sequence shown here is derived from an EMBL/GenBank/DDBJ whole genome shotgun (WGS) entry which is preliminary data.</text>
</comment>
<gene>
    <name evidence="1" type="ORF">WMW72_34265</name>
</gene>
<sequence>MENYFLKAVMRINSIDEKQYVNISHKRYRDFRSKGEYTADATLIAEYYRRVGVFLQLMNEESAYILLGMSKLIHKEPILDYDNLLTICPNLKKINLTIFKAICFNYLEWCCLIDSGNPLAIKYHDIYEPIIKLFERGGGQISTHHHELVGGFGAFPRSISASRGDMKEFDISDKALELEIKEVEHAEAYLKEYLQDRNVTRKCIRCASRLFIQENQSIGGTWYKVKCETEKCFDDNFSSYYF</sequence>
<evidence type="ECO:0000313" key="1">
    <source>
        <dbReference type="EMBL" id="MEK8132957.1"/>
    </source>
</evidence>
<keyword evidence="2" id="KW-1185">Reference proteome</keyword>
<protein>
    <submittedName>
        <fullName evidence="1">Uncharacterized protein</fullName>
    </submittedName>
</protein>
<organism evidence="1 2">
    <name type="scientific">Paenibacillus filicis</name>
    <dbReference type="NCBI Taxonomy" id="669464"/>
    <lineage>
        <taxon>Bacteria</taxon>
        <taxon>Bacillati</taxon>
        <taxon>Bacillota</taxon>
        <taxon>Bacilli</taxon>
        <taxon>Bacillales</taxon>
        <taxon>Paenibacillaceae</taxon>
        <taxon>Paenibacillus</taxon>
    </lineage>
</organism>
<dbReference type="RefSeq" id="WP_341420085.1">
    <property type="nucleotide sequence ID" value="NZ_JBBPCC010000039.1"/>
</dbReference>
<reference evidence="1 2" key="1">
    <citation type="submission" date="2024-04" db="EMBL/GenBank/DDBJ databases">
        <title>draft genome sequnece of Paenibacillus filicis.</title>
        <authorList>
            <person name="Kim D.-U."/>
        </authorList>
    </citation>
    <scope>NUCLEOTIDE SEQUENCE [LARGE SCALE GENOMIC DNA]</scope>
    <source>
        <strain evidence="1 2">KACC14197</strain>
    </source>
</reference>
<evidence type="ECO:0000313" key="2">
    <source>
        <dbReference type="Proteomes" id="UP001469365"/>
    </source>
</evidence>